<dbReference type="Gene3D" id="3.40.50.300">
    <property type="entry name" value="P-loop containing nucleotide triphosphate hydrolases"/>
    <property type="match status" value="1"/>
</dbReference>
<organism evidence="7 8">
    <name type="scientific">Albula goreensis</name>
    <dbReference type="NCBI Taxonomy" id="1534307"/>
    <lineage>
        <taxon>Eukaryota</taxon>
        <taxon>Metazoa</taxon>
        <taxon>Chordata</taxon>
        <taxon>Craniata</taxon>
        <taxon>Vertebrata</taxon>
        <taxon>Euteleostomi</taxon>
        <taxon>Actinopterygii</taxon>
        <taxon>Neopterygii</taxon>
        <taxon>Teleostei</taxon>
        <taxon>Albuliformes</taxon>
        <taxon>Albulidae</taxon>
        <taxon>Albula</taxon>
    </lineage>
</organism>
<evidence type="ECO:0000256" key="1">
    <source>
        <dbReference type="ARBA" id="ARBA00022741"/>
    </source>
</evidence>
<dbReference type="GO" id="GO:0003676">
    <property type="term" value="F:nucleic acid binding"/>
    <property type="evidence" value="ECO:0007669"/>
    <property type="project" value="InterPro"/>
</dbReference>
<gene>
    <name evidence="7" type="ORF">AGOR_G00030970</name>
</gene>
<evidence type="ECO:0000256" key="2">
    <source>
        <dbReference type="ARBA" id="ARBA00022801"/>
    </source>
</evidence>
<feature type="compositionally biased region" description="Basic and acidic residues" evidence="5">
    <location>
        <begin position="134"/>
        <end position="157"/>
    </location>
</feature>
<keyword evidence="2" id="KW-0378">Hydrolase</keyword>
<dbReference type="Pfam" id="PF00270">
    <property type="entry name" value="DEAD"/>
    <property type="match status" value="1"/>
</dbReference>
<evidence type="ECO:0000256" key="4">
    <source>
        <dbReference type="ARBA" id="ARBA00022840"/>
    </source>
</evidence>
<feature type="compositionally biased region" description="Basic and acidic residues" evidence="5">
    <location>
        <begin position="104"/>
        <end position="122"/>
    </location>
</feature>
<reference evidence="7" key="1">
    <citation type="submission" date="2021-01" db="EMBL/GenBank/DDBJ databases">
        <authorList>
            <person name="Zahm M."/>
            <person name="Roques C."/>
            <person name="Cabau C."/>
            <person name="Klopp C."/>
            <person name="Donnadieu C."/>
            <person name="Jouanno E."/>
            <person name="Lampietro C."/>
            <person name="Louis A."/>
            <person name="Herpin A."/>
            <person name="Echchiki A."/>
            <person name="Berthelot C."/>
            <person name="Parey E."/>
            <person name="Roest-Crollius H."/>
            <person name="Braasch I."/>
            <person name="Postlethwait J."/>
            <person name="Bobe J."/>
            <person name="Montfort J."/>
            <person name="Bouchez O."/>
            <person name="Begum T."/>
            <person name="Mejri S."/>
            <person name="Adams A."/>
            <person name="Chen W.-J."/>
            <person name="Guiguen Y."/>
        </authorList>
    </citation>
    <scope>NUCLEOTIDE SEQUENCE</scope>
    <source>
        <tissue evidence="7">Blood</tissue>
    </source>
</reference>
<dbReference type="InterPro" id="IPR027417">
    <property type="entry name" value="P-loop_NTPase"/>
</dbReference>
<name>A0A8T3E3J6_9TELE</name>
<dbReference type="EMBL" id="JAERUA010000002">
    <property type="protein sequence ID" value="KAI1903803.1"/>
    <property type="molecule type" value="Genomic_DNA"/>
</dbReference>
<feature type="domain" description="DEAD/DEAH-box helicase" evidence="6">
    <location>
        <begin position="354"/>
        <end position="449"/>
    </location>
</feature>
<evidence type="ECO:0000256" key="3">
    <source>
        <dbReference type="ARBA" id="ARBA00022806"/>
    </source>
</evidence>
<keyword evidence="8" id="KW-1185">Reference proteome</keyword>
<keyword evidence="1" id="KW-0547">Nucleotide-binding</keyword>
<dbReference type="InterPro" id="IPR050474">
    <property type="entry name" value="Hel308_SKI2-like"/>
</dbReference>
<accession>A0A8T3E3J6</accession>
<evidence type="ECO:0000256" key="5">
    <source>
        <dbReference type="SAM" id="MobiDB-lite"/>
    </source>
</evidence>
<dbReference type="AlphaFoldDB" id="A0A8T3E3J6"/>
<feature type="region of interest" description="Disordered" evidence="5">
    <location>
        <begin position="174"/>
        <end position="252"/>
    </location>
</feature>
<dbReference type="SUPFAM" id="SSF52540">
    <property type="entry name" value="P-loop containing nucleoside triphosphate hydrolases"/>
    <property type="match status" value="1"/>
</dbReference>
<dbReference type="Proteomes" id="UP000829720">
    <property type="component" value="Unassembled WGS sequence"/>
</dbReference>
<evidence type="ECO:0000313" key="8">
    <source>
        <dbReference type="Proteomes" id="UP000829720"/>
    </source>
</evidence>
<keyword evidence="3" id="KW-0347">Helicase</keyword>
<dbReference type="GO" id="GO:0004386">
    <property type="term" value="F:helicase activity"/>
    <property type="evidence" value="ECO:0007669"/>
    <property type="project" value="UniProtKB-KW"/>
</dbReference>
<feature type="compositionally biased region" description="Low complexity" evidence="5">
    <location>
        <begin position="179"/>
        <end position="189"/>
    </location>
</feature>
<protein>
    <recommendedName>
        <fullName evidence="6">DEAD/DEAH-box helicase domain-containing protein</fullName>
    </recommendedName>
</protein>
<dbReference type="InterPro" id="IPR011545">
    <property type="entry name" value="DEAD/DEAH_box_helicase_dom"/>
</dbReference>
<evidence type="ECO:0000259" key="6">
    <source>
        <dbReference type="Pfam" id="PF00270"/>
    </source>
</evidence>
<proteinExistence type="predicted"/>
<keyword evidence="4" id="KW-0067">ATP-binding</keyword>
<sequence length="485" mass="52398">MATSGLQSRRKFYMGQHQIVKRKSPPVAVEPLTPRRSRRLQQPGAGAAGDMPTGKQEWMGDSILALDEGILQAMDAQVPVDIPVKQRVVLARAAQPQVNPGKASEPDRAGAEKGPDFTDIKPKTSQWMAALDTGETRSSNERVVPEPEMSRTHSRTLRECTDLAKKLLFSEDTAGAKSNGVRGPVNGNGPLKGKHKRERPRSLSSPDSGDSWGATSRKRAPLVKNAKASLSKGLAAGRTAKPTAKTSPNTSGDYILFSPSHLAAALERKRQGQQQSIVGNASTSVLTPPPGLDLSVLGDTPGDRGASVHMALPADQSDKLLLSSWGLPKPILDRYRSLGVTRMFEWQAECLTLGKVLEGKNLVYSAPTSAGKTFVSELLILKRVLETRRKALFILPFVSVAKEKMHYLQSVFQEAGLRVEGYMGSTSAAGGFTMLDVAVCTIEKANGLINRLIEEDRMDLLGTHIAVPLSLHLDCRVIRKCSVSC</sequence>
<dbReference type="OrthoDB" id="2320933at2759"/>
<comment type="caution">
    <text evidence="7">The sequence shown here is derived from an EMBL/GenBank/DDBJ whole genome shotgun (WGS) entry which is preliminary data.</text>
</comment>
<feature type="region of interest" description="Disordered" evidence="5">
    <location>
        <begin position="15"/>
        <end position="55"/>
    </location>
</feature>
<evidence type="ECO:0000313" key="7">
    <source>
        <dbReference type="EMBL" id="KAI1903803.1"/>
    </source>
</evidence>
<dbReference type="PANTHER" id="PTHR47961">
    <property type="entry name" value="DNA POLYMERASE THETA, PUTATIVE (AFU_ORTHOLOGUE AFUA_1G05260)-RELATED"/>
    <property type="match status" value="1"/>
</dbReference>
<dbReference type="GO" id="GO:0016787">
    <property type="term" value="F:hydrolase activity"/>
    <property type="evidence" value="ECO:0007669"/>
    <property type="project" value="UniProtKB-KW"/>
</dbReference>
<dbReference type="GO" id="GO:0005524">
    <property type="term" value="F:ATP binding"/>
    <property type="evidence" value="ECO:0007669"/>
    <property type="project" value="UniProtKB-KW"/>
</dbReference>
<feature type="region of interest" description="Disordered" evidence="5">
    <location>
        <begin position="94"/>
        <end position="157"/>
    </location>
</feature>
<dbReference type="PANTHER" id="PTHR47961:SF6">
    <property type="entry name" value="DNA-DIRECTED DNA POLYMERASE"/>
    <property type="match status" value="1"/>
</dbReference>